<feature type="domain" description="Tetrahydrofolate dehydrogenase/cyclohydrolase NAD(P)-binding" evidence="22">
    <location>
        <begin position="155"/>
        <end position="302"/>
    </location>
</feature>
<comment type="subunit">
    <text evidence="4">Homodimer.</text>
</comment>
<feature type="region of interest" description="Disordered" evidence="20">
    <location>
        <begin position="1083"/>
        <end position="1117"/>
    </location>
</feature>
<feature type="domain" description="Tetrahydrofolate dehydrogenase/cyclohydrolase catalytic" evidence="21">
    <location>
        <begin position="12"/>
        <end position="130"/>
    </location>
</feature>
<evidence type="ECO:0000256" key="16">
    <source>
        <dbReference type="ARBA" id="ARBA00023268"/>
    </source>
</evidence>
<evidence type="ECO:0000256" key="13">
    <source>
        <dbReference type="ARBA" id="ARBA00022840"/>
    </source>
</evidence>
<dbReference type="InterPro" id="IPR020630">
    <property type="entry name" value="THF_DH/CycHdrlase_cat_dom"/>
</dbReference>
<dbReference type="EMBL" id="CADCXV010000806">
    <property type="protein sequence ID" value="CAB0035950.1"/>
    <property type="molecule type" value="Genomic_DNA"/>
</dbReference>
<evidence type="ECO:0000259" key="22">
    <source>
        <dbReference type="Pfam" id="PF02882"/>
    </source>
</evidence>
<dbReference type="InterPro" id="IPR000672">
    <property type="entry name" value="THF_DH/CycHdrlase"/>
</dbReference>
<evidence type="ECO:0000256" key="19">
    <source>
        <dbReference type="SAM" id="Coils"/>
    </source>
</evidence>
<dbReference type="SUPFAM" id="SSF53223">
    <property type="entry name" value="Aminoacid dehydrogenase-like, N-terminal domain"/>
    <property type="match status" value="1"/>
</dbReference>
<dbReference type="Gene3D" id="1.10.8.770">
    <property type="match status" value="1"/>
</dbReference>
<dbReference type="PRINTS" id="PR00085">
    <property type="entry name" value="THFDHDRGNASE"/>
</dbReference>
<dbReference type="Gene3D" id="3.40.50.300">
    <property type="entry name" value="P-loop containing nucleotide triphosphate hydrolases"/>
    <property type="match status" value="2"/>
</dbReference>
<dbReference type="GO" id="GO:0004488">
    <property type="term" value="F:methylenetetrahydrofolate dehydrogenase (NADP+) activity"/>
    <property type="evidence" value="ECO:0007669"/>
    <property type="project" value="UniProtKB-EC"/>
</dbReference>
<dbReference type="OrthoDB" id="1845775at2759"/>
<keyword evidence="19" id="KW-0175">Coiled coil</keyword>
<evidence type="ECO:0000256" key="1">
    <source>
        <dbReference type="ARBA" id="ARBA00004777"/>
    </source>
</evidence>
<dbReference type="GO" id="GO:0004477">
    <property type="term" value="F:methenyltetrahydrofolate cyclohydrolase activity"/>
    <property type="evidence" value="ECO:0007669"/>
    <property type="project" value="UniProtKB-EC"/>
</dbReference>
<dbReference type="GO" id="GO:0035999">
    <property type="term" value="P:tetrahydrofolate interconversion"/>
    <property type="evidence" value="ECO:0007669"/>
    <property type="project" value="UniProtKB-UniPathway"/>
</dbReference>
<dbReference type="InterPro" id="IPR036291">
    <property type="entry name" value="NAD(P)-bd_dom_sf"/>
</dbReference>
<protein>
    <recommendedName>
        <fullName evidence="8">C-1-tetrahydrofolate synthase, cytoplasmic</fullName>
        <ecNumber evidence="7">1.5.1.5</ecNumber>
        <ecNumber evidence="6">3.5.4.9</ecNumber>
        <ecNumber evidence="5">6.3.4.3</ecNumber>
    </recommendedName>
</protein>
<dbReference type="InterPro" id="IPR027417">
    <property type="entry name" value="P-loop_NTPase"/>
</dbReference>
<dbReference type="InterPro" id="IPR020628">
    <property type="entry name" value="Formate_THF_ligase_CS"/>
</dbReference>
<dbReference type="Gene3D" id="3.10.410.10">
    <property type="entry name" value="Formyltetrahydrofolate synthetase, domain 3"/>
    <property type="match status" value="1"/>
</dbReference>
<evidence type="ECO:0000256" key="12">
    <source>
        <dbReference type="ARBA" id="ARBA00022801"/>
    </source>
</evidence>
<name>A0A6H5IF06_9HYME</name>
<dbReference type="InterPro" id="IPR000559">
    <property type="entry name" value="Formate_THF_ligase"/>
</dbReference>
<dbReference type="PANTHER" id="PTHR48099:SF5">
    <property type="entry name" value="C-1-TETRAHYDROFOLATE SYNTHASE, CYTOPLASMIC"/>
    <property type="match status" value="1"/>
</dbReference>
<evidence type="ECO:0000256" key="2">
    <source>
        <dbReference type="ARBA" id="ARBA00005559"/>
    </source>
</evidence>
<comment type="pathway">
    <text evidence="1">One-carbon metabolism; tetrahydrofolate interconversion.</text>
</comment>
<keyword evidence="16" id="KW-0511">Multifunctional enzyme</keyword>
<dbReference type="GO" id="GO:0005829">
    <property type="term" value="C:cytosol"/>
    <property type="evidence" value="ECO:0007669"/>
    <property type="project" value="TreeGrafter"/>
</dbReference>
<dbReference type="Gene3D" id="3.40.50.10860">
    <property type="entry name" value="Leucine Dehydrogenase, chain A, domain 1"/>
    <property type="match status" value="1"/>
</dbReference>
<dbReference type="HAMAP" id="MF_01576">
    <property type="entry name" value="THF_DHG_CYH"/>
    <property type="match status" value="1"/>
</dbReference>
<dbReference type="FunFam" id="3.40.50.10860:FF:000005">
    <property type="entry name" value="C-1-tetrahydrofolate synthase, cytoplasmic, putative"/>
    <property type="match status" value="1"/>
</dbReference>
<feature type="compositionally biased region" description="Basic and acidic residues" evidence="20">
    <location>
        <begin position="1083"/>
        <end position="1105"/>
    </location>
</feature>
<dbReference type="FunFam" id="3.40.50.300:FF:001522">
    <property type="entry name" value="Probable MIS1-C1-tetrahydrofolate synthase, mitochondrial"/>
    <property type="match status" value="1"/>
</dbReference>
<feature type="region of interest" description="Disordered" evidence="20">
    <location>
        <begin position="1299"/>
        <end position="1348"/>
    </location>
</feature>
<feature type="region of interest" description="Disordered" evidence="20">
    <location>
        <begin position="1234"/>
        <end position="1253"/>
    </location>
</feature>
<organism evidence="23 24">
    <name type="scientific">Trichogramma brassicae</name>
    <dbReference type="NCBI Taxonomy" id="86971"/>
    <lineage>
        <taxon>Eukaryota</taxon>
        <taxon>Metazoa</taxon>
        <taxon>Ecdysozoa</taxon>
        <taxon>Arthropoda</taxon>
        <taxon>Hexapoda</taxon>
        <taxon>Insecta</taxon>
        <taxon>Pterygota</taxon>
        <taxon>Neoptera</taxon>
        <taxon>Endopterygota</taxon>
        <taxon>Hymenoptera</taxon>
        <taxon>Apocrita</taxon>
        <taxon>Proctotrupomorpha</taxon>
        <taxon>Chalcidoidea</taxon>
        <taxon>Trichogrammatidae</taxon>
        <taxon>Trichogramma</taxon>
    </lineage>
</organism>
<evidence type="ECO:0000256" key="20">
    <source>
        <dbReference type="SAM" id="MobiDB-lite"/>
    </source>
</evidence>
<evidence type="ECO:0000256" key="7">
    <source>
        <dbReference type="ARBA" id="ARBA00012859"/>
    </source>
</evidence>
<evidence type="ECO:0000313" key="23">
    <source>
        <dbReference type="EMBL" id="CAB0035950.1"/>
    </source>
</evidence>
<comment type="similarity">
    <text evidence="3">In the C-terminal section; belongs to the formate--tetrahydrofolate ligase family.</text>
</comment>
<keyword evidence="15" id="KW-0560">Oxidoreductase</keyword>
<evidence type="ECO:0000256" key="8">
    <source>
        <dbReference type="ARBA" id="ARBA00017592"/>
    </source>
</evidence>
<dbReference type="FunFam" id="3.40.50.720:FF:000006">
    <property type="entry name" value="Bifunctional protein FolD"/>
    <property type="match status" value="1"/>
</dbReference>
<dbReference type="InterPro" id="IPR046346">
    <property type="entry name" value="Aminoacid_DH-like_N_sf"/>
</dbReference>
<dbReference type="EC" id="3.5.4.9" evidence="6"/>
<evidence type="ECO:0000256" key="6">
    <source>
        <dbReference type="ARBA" id="ARBA00012776"/>
    </source>
</evidence>
<dbReference type="CDD" id="cd00477">
    <property type="entry name" value="FTHFS"/>
    <property type="match status" value="1"/>
</dbReference>
<evidence type="ECO:0000256" key="5">
    <source>
        <dbReference type="ARBA" id="ARBA00012295"/>
    </source>
</evidence>
<dbReference type="SUPFAM" id="SSF52540">
    <property type="entry name" value="P-loop containing nucleoside triphosphate hydrolases"/>
    <property type="match status" value="1"/>
</dbReference>
<dbReference type="SUPFAM" id="SSF51735">
    <property type="entry name" value="NAD(P)-binding Rossmann-fold domains"/>
    <property type="match status" value="1"/>
</dbReference>
<proteinExistence type="inferred from homology"/>
<evidence type="ECO:0000256" key="18">
    <source>
        <dbReference type="ARBA" id="ARBA00049033"/>
    </source>
</evidence>
<dbReference type="PROSITE" id="PS00722">
    <property type="entry name" value="FTHFS_2"/>
    <property type="match status" value="1"/>
</dbReference>
<feature type="compositionally biased region" description="Polar residues" evidence="20">
    <location>
        <begin position="1244"/>
        <end position="1253"/>
    </location>
</feature>
<dbReference type="GO" id="GO:0005524">
    <property type="term" value="F:ATP binding"/>
    <property type="evidence" value="ECO:0007669"/>
    <property type="project" value="UniProtKB-KW"/>
</dbReference>
<dbReference type="Pfam" id="PF02882">
    <property type="entry name" value="THF_DHG_CYH_C"/>
    <property type="match status" value="1"/>
</dbReference>
<dbReference type="FunFam" id="3.40.50.300:FF:000245">
    <property type="entry name" value="C-1-tetrahydrofolate synthase, cytoplasmic"/>
    <property type="match status" value="1"/>
</dbReference>
<comment type="catalytic activity">
    <reaction evidence="18">
        <text>(6S)-5,6,7,8-tetrahydrofolate + formate + ATP = (6R)-10-formyltetrahydrofolate + ADP + phosphate</text>
        <dbReference type="Rhea" id="RHEA:20221"/>
        <dbReference type="ChEBI" id="CHEBI:15740"/>
        <dbReference type="ChEBI" id="CHEBI:30616"/>
        <dbReference type="ChEBI" id="CHEBI:43474"/>
        <dbReference type="ChEBI" id="CHEBI:57453"/>
        <dbReference type="ChEBI" id="CHEBI:195366"/>
        <dbReference type="ChEBI" id="CHEBI:456216"/>
        <dbReference type="EC" id="6.3.4.3"/>
    </reaction>
</comment>
<evidence type="ECO:0000256" key="11">
    <source>
        <dbReference type="ARBA" id="ARBA00022741"/>
    </source>
</evidence>
<accession>A0A6H5IF06</accession>
<dbReference type="PANTHER" id="PTHR48099">
    <property type="entry name" value="C-1-TETRAHYDROFOLATE SYNTHASE, CYTOPLASMIC-RELATED"/>
    <property type="match status" value="1"/>
</dbReference>
<dbReference type="Pfam" id="PF00763">
    <property type="entry name" value="THF_DHG_CYH"/>
    <property type="match status" value="1"/>
</dbReference>
<feature type="compositionally biased region" description="Basic and acidic residues" evidence="20">
    <location>
        <begin position="1299"/>
        <end position="1326"/>
    </location>
</feature>
<reference evidence="23 24" key="1">
    <citation type="submission" date="2020-02" db="EMBL/GenBank/DDBJ databases">
        <authorList>
            <person name="Ferguson B K."/>
        </authorList>
    </citation>
    <scope>NUCLEOTIDE SEQUENCE [LARGE SCALE GENOMIC DNA]</scope>
</reference>
<dbReference type="InterPro" id="IPR020867">
    <property type="entry name" value="THF_DH/CycHdrlase_CS"/>
</dbReference>
<comment type="similarity">
    <text evidence="2">In the N-terminal section; belongs to the tetrahydrofolate dehydrogenase/cyclohydrolase family.</text>
</comment>
<dbReference type="UniPathway" id="UPA00193"/>
<keyword evidence="14" id="KW-0521">NADP</keyword>
<keyword evidence="9" id="KW-0554">One-carbon metabolism</keyword>
<evidence type="ECO:0000256" key="14">
    <source>
        <dbReference type="ARBA" id="ARBA00022857"/>
    </source>
</evidence>
<evidence type="ECO:0000256" key="17">
    <source>
        <dbReference type="ARBA" id="ARBA00036357"/>
    </source>
</evidence>
<keyword evidence="12" id="KW-0378">Hydrolase</keyword>
<evidence type="ECO:0000256" key="3">
    <source>
        <dbReference type="ARBA" id="ARBA00006985"/>
    </source>
</evidence>
<keyword evidence="11" id="KW-0547">Nucleotide-binding</keyword>
<sequence>MVVVATSTCQVLSGTKVAKSIQESLSKDIQRVQKDFPYYLPSLAIVQVGNREDSNVYIRMKMKAATDIGIKATHLKLPNTTTEHELLSILDKLNNDPNTHGIIVEMPLDSIIKIDSHLITDSVSPDKDVDGKLHFRLNTINEGRIAIGDMTGFVPCTPNGCIELIKQSGITIQGAMAVVMGRSRIVGTPVAELLKWHNASVTVCHSKTEDIPKIVSTADILVVAIGQPELVKGSWIKPGAVVIDCGINSIPDLTKKSGQRVVGDVAYDEAFQVASYITPVPGGVGPMTVAIAMRNTVLSDQRQMERLMSTEWKMRLLNLKIERPVPSDIAISRAHEPKPINWLAKEIGLLQNEFSPYGSKKAKVSLNVLKRLSNRTNGKYVVVAGITPTPLGEGKSTTILGLIQALTGHKRINSIGTLRQPSQGPTFGVKGNAAGGGYAQVIPMEEFNLHLTGDIHAVTAANNLMAAQIDARYFHEETQSDNALFDRLVSTVKGFRKFSKIQLRRLAKLGIDKTDPNSLSPEEQRRFARLDIDLKNIPFTRVIDTNDRYLRKVTIGQNSTEKNLTRESSFKISVGSEVMAILALATDVEDMKRRLGNMVVAFSNSGEPLTADDFGTTGAMTILMKDAIEPTLMQSLEGTPVLVHAGPFANIAHGCSSVLADAIALKLVGPKGVVVTEASFGSDIGMEKFFDIKCRTSGLKPDAVVLVATIRALKMHGGGPPVAPLTEECVEENVELVRNGLPNLIKHISNGVKFGVPVIVAINAHSTDTPAELELVQKAAIANGANSAVVCTHWADGGKGALDLADAVINATSQPSNFHFLYELNLSIGDKINKIAKEMYGAGEEYNKLGYDRLPLCVAKISNSLTGDPNVKNAPTGFKLYITDIFVSVGAGFVVAMVGERRAGFQTVQELWLAVAQRLGCGTDGRDRPERTSGCLSLHTENGIAARRSSSVKTSIKKREAENPGGGIMEQQKHNRLDAEETRAWYERQLQRLQQPQQVEQQYRRELEELRAGHERQLRQLEARQRQHRLGRRCRQQQLETLHRMQRDELRCLHGLQEKQLLMTQNLLMLQLMLRHHEEERQSFELGDEHRQRQRRQEQEVDALQRQHHQQLRTMRERHRQQLEAVEREQLRMLRDRQDENEIETMLQLIRQPPHRRSNADCNCADCVEALRSNDSFRVDYLGQPYRAGLRGDLDVPQDLRIRRDEPSQPDQKPAIGFHDGVNQASSDSTINIGECNPEDAAARSQSQLPTVHDQQSLVPLMSGHDDDGTNEAAAAALQVPTAAVQEPAGVPVAAQRRVGDDNDRASPPELYPDRPVHHPYDEMFRNDGSSGRTMAGRRGRRRRYCEEEPEELREPRVRLPVLMAAQDDNEAAAAAAIPAQRLREDDEASLDEANRLLSHSRNFVPRYRRLLRRASRTSKRRLVSLLLESLTRNDR</sequence>
<keyword evidence="24" id="KW-1185">Reference proteome</keyword>
<feature type="compositionally biased region" description="Basic residues" evidence="20">
    <location>
        <begin position="1106"/>
        <end position="1117"/>
    </location>
</feature>
<dbReference type="InterPro" id="IPR020631">
    <property type="entry name" value="THF_DH/CycHdrlase_NAD-bd_dom"/>
</dbReference>
<feature type="region of interest" description="Disordered" evidence="20">
    <location>
        <begin position="1204"/>
        <end position="1227"/>
    </location>
</feature>
<evidence type="ECO:0000259" key="21">
    <source>
        <dbReference type="Pfam" id="PF00763"/>
    </source>
</evidence>
<dbReference type="Gene3D" id="3.40.50.720">
    <property type="entry name" value="NAD(P)-binding Rossmann-like Domain"/>
    <property type="match status" value="1"/>
</dbReference>
<dbReference type="EC" id="1.5.1.5" evidence="7"/>
<gene>
    <name evidence="23" type="ORF">TBRA_LOCUS7833</name>
</gene>
<dbReference type="Pfam" id="PF01268">
    <property type="entry name" value="FTHFS"/>
    <property type="match status" value="1"/>
</dbReference>
<dbReference type="CDD" id="cd01080">
    <property type="entry name" value="NAD_bind_m-THF_DH_Cyclohyd"/>
    <property type="match status" value="1"/>
</dbReference>
<dbReference type="EC" id="6.3.4.3" evidence="5"/>
<evidence type="ECO:0000256" key="9">
    <source>
        <dbReference type="ARBA" id="ARBA00022563"/>
    </source>
</evidence>
<feature type="region of interest" description="Disordered" evidence="20">
    <location>
        <begin position="947"/>
        <end position="969"/>
    </location>
</feature>
<keyword evidence="10" id="KW-0436">Ligase</keyword>
<dbReference type="GO" id="GO:0004329">
    <property type="term" value="F:formate-tetrahydrofolate ligase activity"/>
    <property type="evidence" value="ECO:0007669"/>
    <property type="project" value="UniProtKB-EC"/>
</dbReference>
<dbReference type="HAMAP" id="MF_01543">
    <property type="entry name" value="FTHFS"/>
    <property type="match status" value="1"/>
</dbReference>
<evidence type="ECO:0000313" key="24">
    <source>
        <dbReference type="Proteomes" id="UP000479190"/>
    </source>
</evidence>
<evidence type="ECO:0000256" key="10">
    <source>
        <dbReference type="ARBA" id="ARBA00022598"/>
    </source>
</evidence>
<dbReference type="PROSITE" id="PS00767">
    <property type="entry name" value="THF_DHG_CYH_2"/>
    <property type="match status" value="1"/>
</dbReference>
<evidence type="ECO:0000256" key="15">
    <source>
        <dbReference type="ARBA" id="ARBA00023002"/>
    </source>
</evidence>
<evidence type="ECO:0000256" key="4">
    <source>
        <dbReference type="ARBA" id="ARBA00011738"/>
    </source>
</evidence>
<comment type="catalytic activity">
    <reaction evidence="17">
        <text>(6R)-5,10-methenyltetrahydrofolate + H2O = (6R)-10-formyltetrahydrofolate + H(+)</text>
        <dbReference type="Rhea" id="RHEA:23700"/>
        <dbReference type="ChEBI" id="CHEBI:15377"/>
        <dbReference type="ChEBI" id="CHEBI:15378"/>
        <dbReference type="ChEBI" id="CHEBI:57455"/>
        <dbReference type="ChEBI" id="CHEBI:195366"/>
        <dbReference type="EC" id="3.5.4.9"/>
    </reaction>
</comment>
<dbReference type="Proteomes" id="UP000479190">
    <property type="component" value="Unassembled WGS sequence"/>
</dbReference>
<feature type="coiled-coil region" evidence="19">
    <location>
        <begin position="1000"/>
        <end position="1027"/>
    </location>
</feature>
<keyword evidence="13" id="KW-0067">ATP-binding</keyword>